<dbReference type="EMBL" id="CAJNOJ010000487">
    <property type="protein sequence ID" value="CAF1465271.1"/>
    <property type="molecule type" value="Genomic_DNA"/>
</dbReference>
<reference evidence="1" key="1">
    <citation type="submission" date="2021-02" db="EMBL/GenBank/DDBJ databases">
        <authorList>
            <person name="Nowell W R."/>
        </authorList>
    </citation>
    <scope>NUCLEOTIDE SEQUENCE</scope>
</reference>
<evidence type="ECO:0000313" key="2">
    <source>
        <dbReference type="Proteomes" id="UP000663852"/>
    </source>
</evidence>
<dbReference type="Proteomes" id="UP000663852">
    <property type="component" value="Unassembled WGS sequence"/>
</dbReference>
<name>A0A815QM95_ADIRI</name>
<organism evidence="1 2">
    <name type="scientific">Adineta ricciae</name>
    <name type="common">Rotifer</name>
    <dbReference type="NCBI Taxonomy" id="249248"/>
    <lineage>
        <taxon>Eukaryota</taxon>
        <taxon>Metazoa</taxon>
        <taxon>Spiralia</taxon>
        <taxon>Gnathifera</taxon>
        <taxon>Rotifera</taxon>
        <taxon>Eurotatoria</taxon>
        <taxon>Bdelloidea</taxon>
        <taxon>Adinetida</taxon>
        <taxon>Adinetidae</taxon>
        <taxon>Adineta</taxon>
    </lineage>
</organism>
<dbReference type="AlphaFoldDB" id="A0A815QM95"/>
<sequence>MVPHPNKQHYTTTNIDSHTHYLARDWQSNESNELLSLKPRKSSTLCYLKLWILLVNTDSTLHLCEIMFGVRDQMQLILLLRFPHFVNKTIYIREAGNMQSKPYSPSPMIFCYYLE</sequence>
<accession>A0A815QM95</accession>
<proteinExistence type="predicted"/>
<gene>
    <name evidence="1" type="ORF">EDS130_LOCUS40424</name>
</gene>
<protein>
    <submittedName>
        <fullName evidence="1">Uncharacterized protein</fullName>
    </submittedName>
</protein>
<evidence type="ECO:0000313" key="1">
    <source>
        <dbReference type="EMBL" id="CAF1465271.1"/>
    </source>
</evidence>
<comment type="caution">
    <text evidence="1">The sequence shown here is derived from an EMBL/GenBank/DDBJ whole genome shotgun (WGS) entry which is preliminary data.</text>
</comment>